<comment type="caution">
    <text evidence="10">The sequence shown here is derived from an EMBL/GenBank/DDBJ whole genome shotgun (WGS) entry which is preliminary data.</text>
</comment>
<dbReference type="InterPro" id="IPR017884">
    <property type="entry name" value="SANT_dom"/>
</dbReference>
<dbReference type="GO" id="GO:0019185">
    <property type="term" value="C:snRNA-activating protein complex"/>
    <property type="evidence" value="ECO:0007669"/>
    <property type="project" value="TreeGrafter"/>
</dbReference>
<dbReference type="Pfam" id="PF00249">
    <property type="entry name" value="Myb_DNA-binding"/>
    <property type="match status" value="2"/>
</dbReference>
<evidence type="ECO:0000256" key="2">
    <source>
        <dbReference type="ARBA" id="ARBA00023125"/>
    </source>
</evidence>
<evidence type="ECO:0000256" key="1">
    <source>
        <dbReference type="ARBA" id="ARBA00023015"/>
    </source>
</evidence>
<evidence type="ECO:0000256" key="4">
    <source>
        <dbReference type="ARBA" id="ARBA00023242"/>
    </source>
</evidence>
<feature type="domain" description="HTH myb-type" evidence="9">
    <location>
        <begin position="167"/>
        <end position="205"/>
    </location>
</feature>
<dbReference type="GO" id="GO:0001006">
    <property type="term" value="F:RNA polymerase III type 3 promoter sequence-specific DNA binding"/>
    <property type="evidence" value="ECO:0007669"/>
    <property type="project" value="TreeGrafter"/>
</dbReference>
<dbReference type="RefSeq" id="XP_068347040.1">
    <property type="nucleotide sequence ID" value="XM_068512930.1"/>
</dbReference>
<proteinExistence type="predicted"/>
<dbReference type="GeneID" id="94847634"/>
<feature type="domain" description="SANT" evidence="8">
    <location>
        <begin position="167"/>
        <end position="210"/>
    </location>
</feature>
<keyword evidence="11" id="KW-1185">Reference proteome</keyword>
<evidence type="ECO:0000256" key="5">
    <source>
        <dbReference type="SAM" id="Coils"/>
    </source>
</evidence>
<dbReference type="OrthoDB" id="118550at2759"/>
<dbReference type="InterPro" id="IPR009057">
    <property type="entry name" value="Homeodomain-like_sf"/>
</dbReference>
<feature type="domain" description="Myb-like" evidence="7">
    <location>
        <begin position="210"/>
        <end position="260"/>
    </location>
</feature>
<dbReference type="Gene3D" id="1.10.10.60">
    <property type="entry name" value="Homeodomain-like"/>
    <property type="match status" value="2"/>
</dbReference>
<keyword evidence="1" id="KW-0805">Transcription regulation</keyword>
<dbReference type="PANTHER" id="PTHR46621">
    <property type="entry name" value="SNRNA-ACTIVATING PROTEIN COMPLEX SUBUNIT 4"/>
    <property type="match status" value="1"/>
</dbReference>
<dbReference type="VEuPathDB" id="TrichDB:TRFO_39965"/>
<feature type="compositionally biased region" description="Acidic residues" evidence="6">
    <location>
        <begin position="300"/>
        <end position="311"/>
    </location>
</feature>
<evidence type="ECO:0000256" key="6">
    <source>
        <dbReference type="SAM" id="MobiDB-lite"/>
    </source>
</evidence>
<evidence type="ECO:0008006" key="12">
    <source>
        <dbReference type="Google" id="ProtNLM"/>
    </source>
</evidence>
<name>A0A1J4J6U2_9EUKA</name>
<feature type="domain" description="Myb-like" evidence="7">
    <location>
        <begin position="159"/>
        <end position="209"/>
    </location>
</feature>
<gene>
    <name evidence="10" type="ORF">TRFO_39965</name>
</gene>
<dbReference type="PANTHER" id="PTHR46621:SF1">
    <property type="entry name" value="SNRNA-ACTIVATING PROTEIN COMPLEX SUBUNIT 4"/>
    <property type="match status" value="1"/>
</dbReference>
<dbReference type="Proteomes" id="UP000179807">
    <property type="component" value="Unassembled WGS sequence"/>
</dbReference>
<feature type="region of interest" description="Disordered" evidence="6">
    <location>
        <begin position="335"/>
        <end position="357"/>
    </location>
</feature>
<organism evidence="10 11">
    <name type="scientific">Tritrichomonas foetus</name>
    <dbReference type="NCBI Taxonomy" id="1144522"/>
    <lineage>
        <taxon>Eukaryota</taxon>
        <taxon>Metamonada</taxon>
        <taxon>Parabasalia</taxon>
        <taxon>Tritrichomonadida</taxon>
        <taxon>Tritrichomonadidae</taxon>
        <taxon>Tritrichomonas</taxon>
    </lineage>
</organism>
<dbReference type="InterPro" id="IPR001005">
    <property type="entry name" value="SANT/Myb"/>
</dbReference>
<evidence type="ECO:0000313" key="10">
    <source>
        <dbReference type="EMBL" id="OHS93903.1"/>
    </source>
</evidence>
<protein>
    <recommendedName>
        <fullName evidence="12">Myb-like DNA-binding domain containing protein</fullName>
    </recommendedName>
</protein>
<feature type="region of interest" description="Disordered" evidence="6">
    <location>
        <begin position="267"/>
        <end position="311"/>
    </location>
</feature>
<reference evidence="10" key="1">
    <citation type="submission" date="2016-10" db="EMBL/GenBank/DDBJ databases">
        <authorList>
            <person name="Benchimol M."/>
            <person name="Almeida L.G."/>
            <person name="Vasconcelos A.T."/>
            <person name="Perreira-Neves A."/>
            <person name="Rosa I.A."/>
            <person name="Tasca T."/>
            <person name="Bogo M.R."/>
            <person name="de Souza W."/>
        </authorList>
    </citation>
    <scope>NUCLEOTIDE SEQUENCE [LARGE SCALE GENOMIC DNA]</scope>
    <source>
        <strain evidence="10">K</strain>
    </source>
</reference>
<keyword evidence="2" id="KW-0238">DNA-binding</keyword>
<dbReference type="GO" id="GO:0000978">
    <property type="term" value="F:RNA polymerase II cis-regulatory region sequence-specific DNA binding"/>
    <property type="evidence" value="ECO:0007669"/>
    <property type="project" value="TreeGrafter"/>
</dbReference>
<evidence type="ECO:0000259" key="7">
    <source>
        <dbReference type="PROSITE" id="PS50090"/>
    </source>
</evidence>
<dbReference type="GO" id="GO:0042796">
    <property type="term" value="P:snRNA transcription by RNA polymerase III"/>
    <property type="evidence" value="ECO:0007669"/>
    <property type="project" value="TreeGrafter"/>
</dbReference>
<evidence type="ECO:0000259" key="8">
    <source>
        <dbReference type="PROSITE" id="PS51293"/>
    </source>
</evidence>
<dbReference type="InterPro" id="IPR017930">
    <property type="entry name" value="Myb_dom"/>
</dbReference>
<dbReference type="SUPFAM" id="SSF46689">
    <property type="entry name" value="Homeodomain-like"/>
    <property type="match status" value="1"/>
</dbReference>
<dbReference type="SMART" id="SM00717">
    <property type="entry name" value="SANT"/>
    <property type="match status" value="2"/>
</dbReference>
<feature type="coiled-coil region" evidence="5">
    <location>
        <begin position="467"/>
        <end position="494"/>
    </location>
</feature>
<dbReference type="AlphaFoldDB" id="A0A1J4J6U2"/>
<evidence type="ECO:0000313" key="11">
    <source>
        <dbReference type="Proteomes" id="UP000179807"/>
    </source>
</evidence>
<dbReference type="InterPro" id="IPR051575">
    <property type="entry name" value="Myb-like_DNA-bd"/>
</dbReference>
<dbReference type="PROSITE" id="PS51293">
    <property type="entry name" value="SANT"/>
    <property type="match status" value="1"/>
</dbReference>
<evidence type="ECO:0000256" key="3">
    <source>
        <dbReference type="ARBA" id="ARBA00023163"/>
    </source>
</evidence>
<dbReference type="GO" id="GO:0042795">
    <property type="term" value="P:snRNA transcription by RNA polymerase II"/>
    <property type="evidence" value="ECO:0007669"/>
    <property type="project" value="TreeGrafter"/>
</dbReference>
<keyword evidence="4" id="KW-0539">Nucleus</keyword>
<dbReference type="EMBL" id="MLAK01001369">
    <property type="protein sequence ID" value="OHS93903.1"/>
    <property type="molecule type" value="Genomic_DNA"/>
</dbReference>
<feature type="domain" description="HTH myb-type" evidence="9">
    <location>
        <begin position="210"/>
        <end position="264"/>
    </location>
</feature>
<dbReference type="CDD" id="cd00167">
    <property type="entry name" value="SANT"/>
    <property type="match status" value="2"/>
</dbReference>
<sequence>MKKNKNFSPNVLFHYGMNVIESLKLKLSDDQYESIRSLIQSFTNGKLNFDNASKECQSIIDTSYPIECIHKIINTKTEKPITTPSLNEINSHVKNSKTQSKKKKKRLRLKYVYENDIDNDEYFELDDDDDDFEYSKGCSKSKRKKIKNSKPQSTPKDPNSLLTRIYWTEEEEARLLMGVQLYGEKWKKVAEYVGNKESHMCYQHWFRSVNPTLSREKWTHEEDQKLKELYNLYGEKWLKIARLMGNRSNQMCRDRAIKIIDGVRTRKYKTDGQTESQNRSGGVSHKQPKHKRLGSKPWEIDESSSDIDSLGEDDPILDNFGVFDFNNDKMPFIEKSPSSSSKTNANNNINHTSTINNKTLSYPKTRKQLKGQKLPTDISMKGEFLSEKHPEKFITSLHFEFNEQSFEIKRQNLLNMLAKIQEEEEINEEISYNYVTLIDNNPLLNQQPMEEHLIMRNKMKNEMNHLLPKSQISNENLNNELTNFENNSQNQTKIELLENNSSCFLNDIDRKEDNKYLHPTRQMEVDYSRSLFCSDGFFNDTFF</sequence>
<evidence type="ECO:0000259" key="9">
    <source>
        <dbReference type="PROSITE" id="PS51294"/>
    </source>
</evidence>
<accession>A0A1J4J6U2</accession>
<dbReference type="PROSITE" id="PS50090">
    <property type="entry name" value="MYB_LIKE"/>
    <property type="match status" value="2"/>
</dbReference>
<keyword evidence="3" id="KW-0804">Transcription</keyword>
<dbReference type="PROSITE" id="PS51294">
    <property type="entry name" value="HTH_MYB"/>
    <property type="match status" value="2"/>
</dbReference>
<keyword evidence="5" id="KW-0175">Coiled coil</keyword>